<proteinExistence type="predicted"/>
<name>A0A2T4VYD3_9HYPH</name>
<dbReference type="AlphaFoldDB" id="A0A2T4VYD3"/>
<sequence length="61" mass="6999">MNVKATNFLFVHNDNFYIAKADEDGNMGKRINIAPDKVVLNDYTIQVHITKALQFRMGIED</sequence>
<reference evidence="2" key="1">
    <citation type="submission" date="2018-02" db="EMBL/GenBank/DDBJ databases">
        <title>Genome sequence of Candidatus Liberibacter europaeus.</title>
        <authorList>
            <person name="Frampton R.A."/>
            <person name="Thompson S.M."/>
            <person name="David C."/>
            <person name="Addison S.M."/>
            <person name="Smith G.R."/>
        </authorList>
    </citation>
    <scope>NUCLEOTIDE SEQUENCE [LARGE SCALE GENOMIC DNA]</scope>
</reference>
<gene>
    <name evidence="1" type="ORF">C4617_03045</name>
</gene>
<protein>
    <submittedName>
        <fullName evidence="1">Uncharacterized protein</fullName>
    </submittedName>
</protein>
<evidence type="ECO:0000313" key="2">
    <source>
        <dbReference type="Proteomes" id="UP000240811"/>
    </source>
</evidence>
<evidence type="ECO:0000313" key="1">
    <source>
        <dbReference type="EMBL" id="PTL86789.1"/>
    </source>
</evidence>
<accession>A0A2T4VYD3</accession>
<comment type="caution">
    <text evidence="1">The sequence shown here is derived from an EMBL/GenBank/DDBJ whole genome shotgun (WGS) entry which is preliminary data.</text>
</comment>
<dbReference type="EMBL" id="PSQJ01000002">
    <property type="protein sequence ID" value="PTL86789.1"/>
    <property type="molecule type" value="Genomic_DNA"/>
</dbReference>
<dbReference type="Proteomes" id="UP000240811">
    <property type="component" value="Unassembled WGS sequence"/>
</dbReference>
<organism evidence="1 2">
    <name type="scientific">Candidatus Liberibacter europaeus</name>
    <dbReference type="NCBI Taxonomy" id="744859"/>
    <lineage>
        <taxon>Bacteria</taxon>
        <taxon>Pseudomonadati</taxon>
        <taxon>Pseudomonadota</taxon>
        <taxon>Alphaproteobacteria</taxon>
        <taxon>Hyphomicrobiales</taxon>
        <taxon>Rhizobiaceae</taxon>
        <taxon>Liberibacter</taxon>
    </lineage>
</organism>